<dbReference type="GO" id="GO:0016020">
    <property type="term" value="C:membrane"/>
    <property type="evidence" value="ECO:0007669"/>
    <property type="project" value="UniProtKB-SubCell"/>
</dbReference>
<dbReference type="FunFam" id="1.20.1250.20:FF:000003">
    <property type="entry name" value="Solute carrier family 17 member 3"/>
    <property type="match status" value="1"/>
</dbReference>
<name>A0A226E5W4_FOLCA</name>
<evidence type="ECO:0000256" key="7">
    <source>
        <dbReference type="SAM" id="Phobius"/>
    </source>
</evidence>
<evidence type="ECO:0000256" key="5">
    <source>
        <dbReference type="ARBA" id="ARBA00022989"/>
    </source>
</evidence>
<feature type="transmembrane region" description="Helical" evidence="7">
    <location>
        <begin position="225"/>
        <end position="246"/>
    </location>
</feature>
<feature type="transmembrane region" description="Helical" evidence="7">
    <location>
        <begin position="40"/>
        <end position="58"/>
    </location>
</feature>
<dbReference type="OrthoDB" id="2985014at2759"/>
<dbReference type="Proteomes" id="UP000198287">
    <property type="component" value="Unassembled WGS sequence"/>
</dbReference>
<dbReference type="InterPro" id="IPR036259">
    <property type="entry name" value="MFS_trans_sf"/>
</dbReference>
<dbReference type="PROSITE" id="PS50850">
    <property type="entry name" value="MFS"/>
    <property type="match status" value="1"/>
</dbReference>
<feature type="transmembrane region" description="Helical" evidence="7">
    <location>
        <begin position="160"/>
        <end position="183"/>
    </location>
</feature>
<reference evidence="9 10" key="1">
    <citation type="submission" date="2015-12" db="EMBL/GenBank/DDBJ databases">
        <title>The genome of Folsomia candida.</title>
        <authorList>
            <person name="Faddeeva A."/>
            <person name="Derks M.F."/>
            <person name="Anvar Y."/>
            <person name="Smit S."/>
            <person name="Van Straalen N."/>
            <person name="Roelofs D."/>
        </authorList>
    </citation>
    <scope>NUCLEOTIDE SEQUENCE [LARGE SCALE GENOMIC DNA]</scope>
    <source>
        <strain evidence="9 10">VU population</strain>
        <tissue evidence="9">Whole body</tissue>
    </source>
</reference>
<feature type="transmembrane region" description="Helical" evidence="7">
    <location>
        <begin position="485"/>
        <end position="503"/>
    </location>
</feature>
<evidence type="ECO:0000256" key="2">
    <source>
        <dbReference type="ARBA" id="ARBA00022448"/>
    </source>
</evidence>
<accession>A0A226E5W4</accession>
<dbReference type="InterPro" id="IPR011701">
    <property type="entry name" value="MFS"/>
</dbReference>
<feature type="transmembrane region" description="Helical" evidence="7">
    <location>
        <begin position="453"/>
        <end position="473"/>
    </location>
</feature>
<feature type="transmembrane region" description="Helical" evidence="7">
    <location>
        <begin position="391"/>
        <end position="411"/>
    </location>
</feature>
<dbReference type="OMA" id="MATICCA"/>
<dbReference type="PANTHER" id="PTHR11662">
    <property type="entry name" value="SOLUTE CARRIER FAMILY 17"/>
    <property type="match status" value="1"/>
</dbReference>
<protein>
    <submittedName>
        <fullName evidence="9">Sialin</fullName>
    </submittedName>
</protein>
<evidence type="ECO:0000256" key="1">
    <source>
        <dbReference type="ARBA" id="ARBA00004141"/>
    </source>
</evidence>
<keyword evidence="6 7" id="KW-0472">Membrane</keyword>
<feature type="transmembrane region" description="Helical" evidence="7">
    <location>
        <begin position="189"/>
        <end position="213"/>
    </location>
</feature>
<evidence type="ECO:0000259" key="8">
    <source>
        <dbReference type="PROSITE" id="PS50850"/>
    </source>
</evidence>
<dbReference type="GO" id="GO:0015293">
    <property type="term" value="F:symporter activity"/>
    <property type="evidence" value="ECO:0007669"/>
    <property type="project" value="UniProtKB-KW"/>
</dbReference>
<gene>
    <name evidence="9" type="ORF">Fcan01_12974</name>
</gene>
<dbReference type="EMBL" id="LNIX01000007">
    <property type="protein sequence ID" value="OXA52347.1"/>
    <property type="molecule type" value="Genomic_DNA"/>
</dbReference>
<keyword evidence="3 7" id="KW-0812">Transmembrane</keyword>
<comment type="caution">
    <text evidence="9">The sequence shown here is derived from an EMBL/GenBank/DDBJ whole genome shotgun (WGS) entry which is preliminary data.</text>
</comment>
<evidence type="ECO:0000313" key="9">
    <source>
        <dbReference type="EMBL" id="OXA52347.1"/>
    </source>
</evidence>
<comment type="subcellular location">
    <subcellularLocation>
        <location evidence="1">Membrane</location>
        <topology evidence="1">Multi-pass membrane protein</topology>
    </subcellularLocation>
</comment>
<feature type="domain" description="Major facilitator superfamily (MFS) profile" evidence="8">
    <location>
        <begin position="45"/>
        <end position="508"/>
    </location>
</feature>
<dbReference type="InterPro" id="IPR020846">
    <property type="entry name" value="MFS_dom"/>
</dbReference>
<dbReference type="SUPFAM" id="SSF103473">
    <property type="entry name" value="MFS general substrate transporter"/>
    <property type="match status" value="1"/>
</dbReference>
<keyword evidence="4" id="KW-0769">Symport</keyword>
<dbReference type="AlphaFoldDB" id="A0A226E5W4"/>
<evidence type="ECO:0000256" key="3">
    <source>
        <dbReference type="ARBA" id="ARBA00022692"/>
    </source>
</evidence>
<sequence length="532" mass="58282">MCVPADSNLQLAENVLELKEPKTKDNIEQSPKGWGTRHTFLVLGFVGFALCYALRFNLSIAIVKMIKRSNGTVGAGKGGNLTMPDHEAAICPLGLMPKTNSSQFNYSNATLVDENNNDYESEKFDWSEEEQQILLGAFFWGYVLTQFPGGKLSHVYGPKWIFSGGILITGILSLFIPIVTIAYEYYGLIVIRVAQGLAEGVTLPSILVLLARWAPIGERSRMVNWLYAGIPLGTAVTMVAGGYLLHFFGWPSVFYVAGGLTLVWFVFWSFFVYNDPSEHPRITEEELNYIQSHLEGESMTDNIATPWCEIVKSLPVWAVLITDLGDSWSHYLLHVEVPMYLSSVHNFDIETDGWLSASPQVVNFGVGILLGYLADFLINRKYLSVISTRKLCSTIALWGAAGGFIGMIYGGCDTPMAVASLNFAAGIAGASNSGWTLGHIEIAPNHAGTISGIANMFGNCLGFVAPLVTGLILEKNPTLRGWRIALSIPAGISFAVSLFYLAFASSDVQPWNRITEEEQESKIRKDSVTLAV</sequence>
<dbReference type="InterPro" id="IPR050382">
    <property type="entry name" value="MFS_Na/Anion_cotransporter"/>
</dbReference>
<dbReference type="GO" id="GO:0006820">
    <property type="term" value="P:monoatomic anion transport"/>
    <property type="evidence" value="ECO:0007669"/>
    <property type="project" value="TreeGrafter"/>
</dbReference>
<evidence type="ECO:0000256" key="4">
    <source>
        <dbReference type="ARBA" id="ARBA00022847"/>
    </source>
</evidence>
<keyword evidence="10" id="KW-1185">Reference proteome</keyword>
<dbReference type="Pfam" id="PF07690">
    <property type="entry name" value="MFS_1"/>
    <property type="match status" value="1"/>
</dbReference>
<evidence type="ECO:0000256" key="6">
    <source>
        <dbReference type="ARBA" id="ARBA00023136"/>
    </source>
</evidence>
<dbReference type="Gene3D" id="1.20.1250.20">
    <property type="entry name" value="MFS general substrate transporter like domains"/>
    <property type="match status" value="2"/>
</dbReference>
<dbReference type="PANTHER" id="PTHR11662:SF399">
    <property type="entry name" value="FI19708P1-RELATED"/>
    <property type="match status" value="1"/>
</dbReference>
<keyword evidence="5 7" id="KW-1133">Transmembrane helix</keyword>
<proteinExistence type="predicted"/>
<organism evidence="9 10">
    <name type="scientific">Folsomia candida</name>
    <name type="common">Springtail</name>
    <dbReference type="NCBI Taxonomy" id="158441"/>
    <lineage>
        <taxon>Eukaryota</taxon>
        <taxon>Metazoa</taxon>
        <taxon>Ecdysozoa</taxon>
        <taxon>Arthropoda</taxon>
        <taxon>Hexapoda</taxon>
        <taxon>Collembola</taxon>
        <taxon>Entomobryomorpha</taxon>
        <taxon>Isotomoidea</taxon>
        <taxon>Isotomidae</taxon>
        <taxon>Proisotominae</taxon>
        <taxon>Folsomia</taxon>
    </lineage>
</organism>
<keyword evidence="2" id="KW-0813">Transport</keyword>
<evidence type="ECO:0000313" key="10">
    <source>
        <dbReference type="Proteomes" id="UP000198287"/>
    </source>
</evidence>
<feature type="transmembrane region" description="Helical" evidence="7">
    <location>
        <begin position="252"/>
        <end position="273"/>
    </location>
</feature>